<dbReference type="GO" id="GO:0005876">
    <property type="term" value="C:spindle microtubule"/>
    <property type="evidence" value="ECO:0007669"/>
    <property type="project" value="InterPro"/>
</dbReference>
<dbReference type="EMBL" id="LK052900">
    <property type="protein sequence ID" value="CDR44674.1"/>
    <property type="molecule type" value="Genomic_DNA"/>
</dbReference>
<evidence type="ECO:0000256" key="8">
    <source>
        <dbReference type="ARBA" id="ARBA00022701"/>
    </source>
</evidence>
<dbReference type="VEuPathDB" id="FungiDB:BON22_3309"/>
<evidence type="ECO:0000256" key="5">
    <source>
        <dbReference type="ARBA" id="ARBA00016329"/>
    </source>
</evidence>
<keyword evidence="9" id="KW-0132">Cell division</keyword>
<name>A0A061B418_CYBFA</name>
<keyword evidence="11" id="KW-0995">Kinetochore</keyword>
<keyword evidence="12" id="KW-0206">Cytoskeleton</keyword>
<dbReference type="OMA" id="HKNGYDV"/>
<evidence type="ECO:0000256" key="4">
    <source>
        <dbReference type="ARBA" id="ARBA00008952"/>
    </source>
</evidence>
<evidence type="ECO:0000313" key="17">
    <source>
        <dbReference type="EMBL" id="CDR44674.1"/>
    </source>
</evidence>
<gene>
    <name evidence="18" type="ORF">BON22_3309</name>
    <name evidence="17" type="ORF">CYFA0S_15e01332g</name>
</gene>
<evidence type="ECO:0000256" key="1">
    <source>
        <dbReference type="ARBA" id="ARBA00004123"/>
    </source>
</evidence>
<evidence type="ECO:0000313" key="19">
    <source>
        <dbReference type="Proteomes" id="UP000189513"/>
    </source>
</evidence>
<dbReference type="AlphaFoldDB" id="A0A061B418"/>
<evidence type="ECO:0000256" key="15">
    <source>
        <dbReference type="ARBA" id="ARBA00032583"/>
    </source>
</evidence>
<evidence type="ECO:0000256" key="2">
    <source>
        <dbReference type="ARBA" id="ARBA00004186"/>
    </source>
</evidence>
<keyword evidence="9" id="KW-0131">Cell cycle</keyword>
<dbReference type="GO" id="GO:0042729">
    <property type="term" value="C:DASH complex"/>
    <property type="evidence" value="ECO:0007669"/>
    <property type="project" value="InterPro"/>
</dbReference>
<keyword evidence="10" id="KW-0159">Chromosome partition</keyword>
<evidence type="ECO:0000256" key="12">
    <source>
        <dbReference type="ARBA" id="ARBA00023212"/>
    </source>
</evidence>
<evidence type="ECO:0000313" key="18">
    <source>
        <dbReference type="EMBL" id="ONH66724.1"/>
    </source>
</evidence>
<dbReference type="Proteomes" id="UP000189513">
    <property type="component" value="Unassembled WGS sequence"/>
</dbReference>
<keyword evidence="8" id="KW-0493">Microtubule</keyword>
<organism evidence="17">
    <name type="scientific">Cyberlindnera fabianii</name>
    <name type="common">Yeast</name>
    <name type="synonym">Hansenula fabianii</name>
    <dbReference type="NCBI Taxonomy" id="36022"/>
    <lineage>
        <taxon>Eukaryota</taxon>
        <taxon>Fungi</taxon>
        <taxon>Dikarya</taxon>
        <taxon>Ascomycota</taxon>
        <taxon>Saccharomycotina</taxon>
        <taxon>Saccharomycetes</taxon>
        <taxon>Phaffomycetales</taxon>
        <taxon>Phaffomycetaceae</taxon>
        <taxon>Cyberlindnera</taxon>
    </lineage>
</organism>
<keyword evidence="13" id="KW-0539">Nucleus</keyword>
<dbReference type="OrthoDB" id="3981079at2759"/>
<comment type="similarity">
    <text evidence="4">Belongs to the DASH complex SPC19 family.</text>
</comment>
<sequence>MSYASQNTLNGCITSLSTSVSLLGDALSSLDTHADDFDRLGLILDQNRIFTLVPEHDLSTAKRSLEHEIEPRILKLVDTVKARLAKLERRRDALVSKERLNQVRINNFRSGDNTASANEDVDIEGTDEELEHLRQLRLKKDRLKYKLSSINLQNRKARLSMVNR</sequence>
<reference evidence="18" key="3">
    <citation type="submission" date="2017-01" db="EMBL/GenBank/DDBJ databases">
        <authorList>
            <person name="Mah S.A."/>
            <person name="Swanson W.J."/>
            <person name="Moy G.W."/>
            <person name="Vacquier V.D."/>
        </authorList>
    </citation>
    <scope>NUCLEOTIDE SEQUENCE [LARGE SCALE GENOMIC DNA]</scope>
    <source>
        <strain evidence="18">65</strain>
    </source>
</reference>
<evidence type="ECO:0000256" key="11">
    <source>
        <dbReference type="ARBA" id="ARBA00022838"/>
    </source>
</evidence>
<evidence type="ECO:0000256" key="6">
    <source>
        <dbReference type="ARBA" id="ARBA00022454"/>
    </source>
</evidence>
<dbReference type="STRING" id="36022.A0A061B418"/>
<accession>A0A061B418</accession>
<reference evidence="19" key="2">
    <citation type="journal article" date="2017" name="Genome Announc.">
        <title>Genome sequences of Cyberlindnera fabianii 65, Pichia kudriavzevii 129, and Saccharomyces cerevisiae 131 isolated from fermented masau fruits in Zimbabwe.</title>
        <authorList>
            <person name="van Rijswijck I.M.H."/>
            <person name="Derks M.F.L."/>
            <person name="Abee T."/>
            <person name="de Ridder D."/>
            <person name="Smid E.J."/>
        </authorList>
    </citation>
    <scope>NUCLEOTIDE SEQUENCE [LARGE SCALE GENOMIC DNA]</scope>
    <source>
        <strain evidence="19">65</strain>
    </source>
</reference>
<evidence type="ECO:0000256" key="3">
    <source>
        <dbReference type="ARBA" id="ARBA00004629"/>
    </source>
</evidence>
<evidence type="ECO:0000256" key="16">
    <source>
        <dbReference type="ARBA" id="ARBA00046633"/>
    </source>
</evidence>
<dbReference type="GO" id="GO:0008608">
    <property type="term" value="P:attachment of spindle microtubules to kinetochore"/>
    <property type="evidence" value="ECO:0007669"/>
    <property type="project" value="InterPro"/>
</dbReference>
<keyword evidence="7" id="KW-0963">Cytoplasm</keyword>
<comment type="subunit">
    <text evidence="16">Component of the DASH complex consisting of ASK1, DAD1, DAD2, DAD3, DAD4, DAM1, DUO1, HSK3, SPC19 and SPC34, with a stoichiometry of one copy of each subunit per complex. Multiple DASH complexes oligomerize to form a ring that encircles spindle microtubules and organizes the rod-like NDC80 complexes of the outer kinetochore. DASH complex oligomerization strengthens microtubule attachments. On cytoplasmic microtubules, DASH complexes appear to form patches instead of rings.</text>
</comment>
<keyword evidence="9" id="KW-0498">Mitosis</keyword>
<dbReference type="PANTHER" id="PTHR28262">
    <property type="entry name" value="DASH COMPLEX SUBUNIT SPC19"/>
    <property type="match status" value="1"/>
</dbReference>
<keyword evidence="19" id="KW-1185">Reference proteome</keyword>
<evidence type="ECO:0000256" key="13">
    <source>
        <dbReference type="ARBA" id="ARBA00023242"/>
    </source>
</evidence>
<evidence type="ECO:0000256" key="14">
    <source>
        <dbReference type="ARBA" id="ARBA00023328"/>
    </source>
</evidence>
<dbReference type="InterPro" id="IPR013251">
    <property type="entry name" value="DASH_Spc19"/>
</dbReference>
<dbReference type="EMBL" id="MPUK01000006">
    <property type="protein sequence ID" value="ONH66724.1"/>
    <property type="molecule type" value="Genomic_DNA"/>
</dbReference>
<proteinExistence type="inferred from homology"/>
<keyword evidence="6" id="KW-0158">Chromosome</keyword>
<keyword evidence="14" id="KW-0137">Centromere</keyword>
<evidence type="ECO:0000256" key="10">
    <source>
        <dbReference type="ARBA" id="ARBA00022829"/>
    </source>
</evidence>
<evidence type="ECO:0000256" key="7">
    <source>
        <dbReference type="ARBA" id="ARBA00022490"/>
    </source>
</evidence>
<dbReference type="PANTHER" id="PTHR28262:SF1">
    <property type="entry name" value="DASH COMPLEX SUBUNIT SPC19"/>
    <property type="match status" value="1"/>
</dbReference>
<comment type="subcellular location">
    <subcellularLocation>
        <location evidence="3">Chromosome</location>
        <location evidence="3">Centromere</location>
        <location evidence="3">Kinetochore</location>
    </subcellularLocation>
    <subcellularLocation>
        <location evidence="2">Cytoplasm</location>
        <location evidence="2">Cytoskeleton</location>
        <location evidence="2">Spindle</location>
    </subcellularLocation>
    <subcellularLocation>
        <location evidence="1">Nucleus</location>
    </subcellularLocation>
</comment>
<evidence type="ECO:0000256" key="9">
    <source>
        <dbReference type="ARBA" id="ARBA00022776"/>
    </source>
</evidence>
<dbReference type="Pfam" id="PF08287">
    <property type="entry name" value="DASH_Spc19"/>
    <property type="match status" value="1"/>
</dbReference>
<protein>
    <recommendedName>
        <fullName evidence="5">DASH complex subunit SPC19</fullName>
    </recommendedName>
    <alternativeName>
        <fullName evidence="15">Outer kinetochore protein SPC19</fullName>
    </alternativeName>
</protein>
<reference evidence="17" key="1">
    <citation type="journal article" date="2014" name="Genome Announc.">
        <title>Genome sequence of the yeast Cyberlindnera fabianii (Hansenula fabianii).</title>
        <authorList>
            <person name="Freel K.C."/>
            <person name="Sarilar V."/>
            <person name="Neuveglise C."/>
            <person name="Devillers H."/>
            <person name="Friedrich A."/>
            <person name="Schacherer J."/>
        </authorList>
    </citation>
    <scope>NUCLEOTIDE SEQUENCE</scope>
    <source>
        <strain evidence="17">YJS4271</strain>
    </source>
</reference>